<evidence type="ECO:0000313" key="6">
    <source>
        <dbReference type="Proteomes" id="UP000029643"/>
    </source>
</evidence>
<dbReference type="PANTHER" id="PTHR30069">
    <property type="entry name" value="TONB-DEPENDENT OUTER MEMBRANE RECEPTOR"/>
    <property type="match status" value="1"/>
</dbReference>
<dbReference type="Pfam" id="PF07715">
    <property type="entry name" value="Plug"/>
    <property type="match status" value="1"/>
</dbReference>
<dbReference type="Gene3D" id="2.60.40.1120">
    <property type="entry name" value="Carboxypeptidase-like, regulatory domain"/>
    <property type="match status" value="1"/>
</dbReference>
<sequence>MMKFKLLGMLLAMFCMQNAFSQAKTISGTVSDTGGMPLPGVSVIVLGTTNGASTDFDGNFSLKNVNIGDQITVSYVGMATKTLTVGNQNTLKITLEESLEALEAIVVVGYGKQSRATVTGAVSTVDAEEMSALPVTNAESALQGGRAPGITVVNGGVPGSSPVVLIRGLGTFGNNSPLYVIDGVIVGNLSGISPNDIENVSILKDASTTAIYGARGSNGVVLVTTKKGKSGKSQLSFNTYTGGFNKTRNVTTP</sequence>
<keyword evidence="2" id="KW-1134">Transmembrane beta strand</keyword>
<dbReference type="GO" id="GO:0009279">
    <property type="term" value="C:cell outer membrane"/>
    <property type="evidence" value="ECO:0007669"/>
    <property type="project" value="UniProtKB-SubCell"/>
</dbReference>
<dbReference type="AlphaFoldDB" id="A0A090WVG2"/>
<keyword evidence="2" id="KW-0472">Membrane</keyword>
<proteinExistence type="inferred from homology"/>
<reference evidence="5 6" key="1">
    <citation type="journal article" date="2014" name="Genome Announc.">
        <title>Draft Genome Sequences of Marine Flavobacterium Algibacter lectus Strains SS8 and NR4.</title>
        <authorList>
            <person name="Takatani N."/>
            <person name="Nakanishi M."/>
            <person name="Meirelles P."/>
            <person name="Mino S."/>
            <person name="Suda W."/>
            <person name="Oshima K."/>
            <person name="Hattori M."/>
            <person name="Ohkuma M."/>
            <person name="Hosokawa M."/>
            <person name="Miyashita K."/>
            <person name="Thompson F.L."/>
            <person name="Niwa A."/>
            <person name="Sawabe T."/>
            <person name="Sawabe T."/>
        </authorList>
    </citation>
    <scope>NUCLEOTIDE SEQUENCE [LARGE SCALE GENOMIC DNA]</scope>
    <source>
        <strain evidence="6">JCM19274</strain>
    </source>
</reference>
<dbReference type="GO" id="GO:0015344">
    <property type="term" value="F:siderophore uptake transmembrane transporter activity"/>
    <property type="evidence" value="ECO:0007669"/>
    <property type="project" value="TreeGrafter"/>
</dbReference>
<dbReference type="InterPro" id="IPR039426">
    <property type="entry name" value="TonB-dep_rcpt-like"/>
</dbReference>
<dbReference type="Proteomes" id="UP000029643">
    <property type="component" value="Unassembled WGS sequence"/>
</dbReference>
<organism evidence="5 6">
    <name type="scientific">Algibacter lectus</name>
    <dbReference type="NCBI Taxonomy" id="221126"/>
    <lineage>
        <taxon>Bacteria</taxon>
        <taxon>Pseudomonadati</taxon>
        <taxon>Bacteroidota</taxon>
        <taxon>Flavobacteriia</taxon>
        <taxon>Flavobacteriales</taxon>
        <taxon>Flavobacteriaceae</taxon>
        <taxon>Algibacter</taxon>
    </lineage>
</organism>
<protein>
    <submittedName>
        <fullName evidence="5">TonB family protein / TonB-dependent receptor</fullName>
    </submittedName>
</protein>
<dbReference type="SUPFAM" id="SSF49464">
    <property type="entry name" value="Carboxypeptidase regulatory domain-like"/>
    <property type="match status" value="1"/>
</dbReference>
<dbReference type="NCBIfam" id="TIGR04057">
    <property type="entry name" value="SusC_RagA_signa"/>
    <property type="match status" value="1"/>
</dbReference>
<dbReference type="InterPro" id="IPR012910">
    <property type="entry name" value="Plug_dom"/>
</dbReference>
<evidence type="ECO:0000313" key="5">
    <source>
        <dbReference type="EMBL" id="GAL80243.1"/>
    </source>
</evidence>
<keyword evidence="2" id="KW-0812">Transmembrane</keyword>
<keyword evidence="2" id="KW-0813">Transport</keyword>
<keyword evidence="2" id="KW-0998">Cell outer membrane</keyword>
<evidence type="ECO:0000256" key="2">
    <source>
        <dbReference type="PROSITE-ProRule" id="PRU01360"/>
    </source>
</evidence>
<dbReference type="PROSITE" id="PS52016">
    <property type="entry name" value="TONB_DEPENDENT_REC_3"/>
    <property type="match status" value="1"/>
</dbReference>
<comment type="subcellular location">
    <subcellularLocation>
        <location evidence="2">Cell outer membrane</location>
        <topology evidence="2">Multi-pass membrane protein</topology>
    </subcellularLocation>
</comment>
<dbReference type="InterPro" id="IPR008969">
    <property type="entry name" value="CarboxyPept-like_regulatory"/>
</dbReference>
<name>A0A090WVG2_9FLAO</name>
<dbReference type="EMBL" id="BBNU01000009">
    <property type="protein sequence ID" value="GAL80243.1"/>
    <property type="molecule type" value="Genomic_DNA"/>
</dbReference>
<dbReference type="GO" id="GO:0044718">
    <property type="term" value="P:siderophore transmembrane transport"/>
    <property type="evidence" value="ECO:0007669"/>
    <property type="project" value="TreeGrafter"/>
</dbReference>
<accession>A0A090WVG2</accession>
<keyword evidence="5" id="KW-0675">Receptor</keyword>
<comment type="caution">
    <text evidence="5">The sequence shown here is derived from an EMBL/GenBank/DDBJ whole genome shotgun (WGS) entry which is preliminary data.</text>
</comment>
<evidence type="ECO:0000256" key="3">
    <source>
        <dbReference type="SAM" id="SignalP"/>
    </source>
</evidence>
<dbReference type="InterPro" id="IPR023997">
    <property type="entry name" value="TonB-dep_OMP_SusC/RagA_CS"/>
</dbReference>
<evidence type="ECO:0000256" key="1">
    <source>
        <dbReference type="ARBA" id="ARBA00022729"/>
    </source>
</evidence>
<feature type="signal peptide" evidence="3">
    <location>
        <begin position="1"/>
        <end position="21"/>
    </location>
</feature>
<dbReference type="RefSeq" id="WP_227805939.1">
    <property type="nucleotide sequence ID" value="NZ_BBNU01000009.1"/>
</dbReference>
<comment type="similarity">
    <text evidence="2">Belongs to the TonB-dependent receptor family.</text>
</comment>
<dbReference type="Gene3D" id="2.170.130.10">
    <property type="entry name" value="TonB-dependent receptor, plug domain"/>
    <property type="match status" value="1"/>
</dbReference>
<evidence type="ECO:0000259" key="4">
    <source>
        <dbReference type="Pfam" id="PF07715"/>
    </source>
</evidence>
<dbReference type="PANTHER" id="PTHR30069:SF29">
    <property type="entry name" value="HEMOGLOBIN AND HEMOGLOBIN-HAPTOGLOBIN-BINDING PROTEIN 1-RELATED"/>
    <property type="match status" value="1"/>
</dbReference>
<dbReference type="SUPFAM" id="SSF56935">
    <property type="entry name" value="Porins"/>
    <property type="match status" value="1"/>
</dbReference>
<dbReference type="InterPro" id="IPR037066">
    <property type="entry name" value="Plug_dom_sf"/>
</dbReference>
<dbReference type="Pfam" id="PF13715">
    <property type="entry name" value="CarbopepD_reg_2"/>
    <property type="match status" value="1"/>
</dbReference>
<gene>
    <name evidence="5" type="ORF">JCM19274_3813</name>
</gene>
<feature type="domain" description="TonB-dependent receptor plug" evidence="4">
    <location>
        <begin position="117"/>
        <end position="220"/>
    </location>
</feature>
<feature type="chain" id="PRO_5001867994" evidence="3">
    <location>
        <begin position="22"/>
        <end position="253"/>
    </location>
</feature>
<keyword evidence="1 3" id="KW-0732">Signal</keyword>